<reference evidence="2" key="1">
    <citation type="submission" date="2021-01" db="EMBL/GenBank/DDBJ databases">
        <authorList>
            <person name="Corre E."/>
            <person name="Pelletier E."/>
            <person name="Niang G."/>
            <person name="Scheremetjew M."/>
            <person name="Finn R."/>
            <person name="Kale V."/>
            <person name="Holt S."/>
            <person name="Cochrane G."/>
            <person name="Meng A."/>
            <person name="Brown T."/>
            <person name="Cohen L."/>
        </authorList>
    </citation>
    <scope>NUCLEOTIDE SEQUENCE</scope>
    <source>
        <strain evidence="2">CCMP325</strain>
    </source>
</reference>
<feature type="compositionally biased region" description="Acidic residues" evidence="1">
    <location>
        <begin position="1"/>
        <end position="12"/>
    </location>
</feature>
<evidence type="ECO:0000256" key="1">
    <source>
        <dbReference type="SAM" id="MobiDB-lite"/>
    </source>
</evidence>
<feature type="region of interest" description="Disordered" evidence="1">
    <location>
        <begin position="1"/>
        <end position="23"/>
    </location>
</feature>
<protein>
    <submittedName>
        <fullName evidence="2">Uncharacterized protein</fullName>
    </submittedName>
</protein>
<organism evidence="2">
    <name type="scientific">Hanusia phi</name>
    <dbReference type="NCBI Taxonomy" id="3032"/>
    <lineage>
        <taxon>Eukaryota</taxon>
        <taxon>Cryptophyceae</taxon>
        <taxon>Pyrenomonadales</taxon>
        <taxon>Geminigeraceae</taxon>
        <taxon>Hanusia</taxon>
    </lineage>
</organism>
<gene>
    <name evidence="2" type="ORF">HPHI1048_LOCUS16942</name>
</gene>
<dbReference type="EMBL" id="HBEO01025159">
    <property type="protein sequence ID" value="CAD8496028.1"/>
    <property type="molecule type" value="Transcribed_RNA"/>
</dbReference>
<name>A0A7S0EZG1_9CRYP</name>
<evidence type="ECO:0000313" key="2">
    <source>
        <dbReference type="EMBL" id="CAD8496028.1"/>
    </source>
</evidence>
<dbReference type="AlphaFoldDB" id="A0A7S0EZG1"/>
<accession>A0A7S0EZG1</accession>
<sequence>MEQSSDESDVDREDMYCPPKSVEVPINHSRHTRQGLKAVRAEHEKNFLGKRVTVRDDKFDGGCRNGYVTQVVLVPTDNFMLRVTFEDGYWILVEIDSPKLTVHADNAAFVSLSRVFPTILPGQNELSDTQDIQLGRDVYAVAAGSTNVLFQAFPEKGDNILSRLISELVIGHPTVVILQQIQQGLLEICREITGKDDEVFYVLDNGNRSSTSKRWAKTSPPTPLSIPLWRI</sequence>
<proteinExistence type="predicted"/>